<dbReference type="EMBL" id="CP002164">
    <property type="protein sequence ID" value="ADL42952.1"/>
    <property type="molecule type" value="Genomic_DNA"/>
</dbReference>
<evidence type="ECO:0000313" key="1">
    <source>
        <dbReference type="EMBL" id="ADL42952.1"/>
    </source>
</evidence>
<organism evidence="1 2">
    <name type="scientific">Caldicellulosiruptor obsidiansis (strain ATCC BAA-2073 / JCM 16842 / OB47)</name>
    <dbReference type="NCBI Taxonomy" id="608506"/>
    <lineage>
        <taxon>Bacteria</taxon>
        <taxon>Bacillati</taxon>
        <taxon>Bacillota</taxon>
        <taxon>Bacillota incertae sedis</taxon>
        <taxon>Caldicellulosiruptorales</taxon>
        <taxon>Caldicellulosiruptoraceae</taxon>
        <taxon>Caldicellulosiruptor</taxon>
    </lineage>
</organism>
<dbReference type="HOGENOM" id="CLU_3402648_0_0_9"/>
<accession>D9TFI2</accession>
<evidence type="ECO:0000313" key="2">
    <source>
        <dbReference type="Proteomes" id="UP000000347"/>
    </source>
</evidence>
<reference evidence="1 2" key="1">
    <citation type="journal article" date="2010" name="J. Bacteriol.">
        <title>Complete genome sequence of the cellulolytic thermophile Caldicellulosiruptor obsidiansis OB47T.</title>
        <authorList>
            <person name="Elkins J.G."/>
            <person name="Lochner A."/>
            <person name="Hamilton-Brehm S.D."/>
            <person name="Davenport K.W."/>
            <person name="Podar M."/>
            <person name="Brown S.D."/>
            <person name="Land M.L."/>
            <person name="Hauser L.J."/>
            <person name="Klingeman D.M."/>
            <person name="Raman B."/>
            <person name="Goodwin L.A."/>
            <person name="Tapia R."/>
            <person name="Meincke L.J."/>
            <person name="Detter J.C."/>
            <person name="Bruce D.C."/>
            <person name="Han C.S."/>
            <person name="Palumbo A.V."/>
            <person name="Cottingham R.W."/>
            <person name="Keller M."/>
            <person name="Graham D.E."/>
        </authorList>
    </citation>
    <scope>NUCLEOTIDE SEQUENCE [LARGE SCALE GENOMIC DNA]</scope>
    <source>
        <strain evidence="2">ATCC BAA-2073 / strain OB47</strain>
    </source>
</reference>
<protein>
    <submittedName>
        <fullName evidence="1">Uncharacterized protein</fullName>
    </submittedName>
</protein>
<sequence>MMRVKTKIGKRWLELTCESWQAPELRFYRL</sequence>
<proteinExistence type="predicted"/>
<dbReference type="KEGG" id="cob:COB47_1672"/>
<dbReference type="AlphaFoldDB" id="D9TFI2"/>
<dbReference type="STRING" id="608506.COB47_1672"/>
<gene>
    <name evidence="1" type="ordered locus">COB47_1672</name>
</gene>
<keyword evidence="2" id="KW-1185">Reference proteome</keyword>
<name>D9TFI2_CALOO</name>
<dbReference type="Proteomes" id="UP000000347">
    <property type="component" value="Chromosome"/>
</dbReference>